<evidence type="ECO:0000313" key="3">
    <source>
        <dbReference type="EMBL" id="GAX06534.1"/>
    </source>
</evidence>
<dbReference type="AlphaFoldDB" id="A0A1Z5IXM3"/>
<protein>
    <submittedName>
        <fullName evidence="3">Alpha/beta hydrolase</fullName>
    </submittedName>
</protein>
<feature type="domain" description="AB hydrolase-1" evidence="2">
    <location>
        <begin position="149"/>
        <end position="268"/>
    </location>
</feature>
<dbReference type="OrthoDB" id="9812921at2"/>
<evidence type="ECO:0000256" key="1">
    <source>
        <dbReference type="ARBA" id="ARBA00038115"/>
    </source>
</evidence>
<dbReference type="Proteomes" id="UP000198414">
    <property type="component" value="Unassembled WGS sequence"/>
</dbReference>
<dbReference type="PANTHER" id="PTHR22946">
    <property type="entry name" value="DIENELACTONE HYDROLASE DOMAIN-CONTAINING PROTEIN-RELATED"/>
    <property type="match status" value="1"/>
</dbReference>
<dbReference type="Pfam" id="PF12697">
    <property type="entry name" value="Abhydrolase_6"/>
    <property type="match status" value="1"/>
</dbReference>
<name>A0A1Z5IXM3_9LACO</name>
<sequence length="403" mass="44840">MKVIFNDPTFSYETLRTLGYAPYGGADIGEVLTTASAIEKGGFESWYTQWHALAAKVSDRAEHYRQQGETLSASQNDLKASNYYRTAEFFLHGNPDDPQLLATWSSSRDTFQQGMRLSGKPFEIVAIPFEDTAMPGYFYKIDDQPRKTLLVHGGYDSTGEELYFQVAQDALAHGYNVLTFEGPGQGAMIREQHLAFRPDWEVVVSAAVDYLETRPEVQNDQIALMGISFGGLLAPRAAAFDHRLAAVIADDGLFSFSFADAFAARGHEITDYSVVENQLKLLMSKSTNVRWVIENGLFTFGASSISDLFKKTAAYTLAGVADQIQCPVLVCEAANDGFFQGQPEMLYNALNCEKSLLTFNEADGAAEHCHMGALNLYNQRVFAWLNQIFDRINKLYRVGRHSP</sequence>
<evidence type="ECO:0000313" key="4">
    <source>
        <dbReference type="Proteomes" id="UP000198414"/>
    </source>
</evidence>
<dbReference type="InterPro" id="IPR000073">
    <property type="entry name" value="AB_hydrolase_1"/>
</dbReference>
<dbReference type="Gene3D" id="3.40.50.1820">
    <property type="entry name" value="alpha/beta hydrolase"/>
    <property type="match status" value="1"/>
</dbReference>
<dbReference type="PANTHER" id="PTHR22946:SF12">
    <property type="entry name" value="CONIDIAL PIGMENT BIOSYNTHESIS PROTEIN AYG1 (AFU_ORTHOLOGUE AFUA_2G17550)"/>
    <property type="match status" value="1"/>
</dbReference>
<comment type="similarity">
    <text evidence="1">Belongs to the AB hydrolase superfamily. FUS2 hydrolase family.</text>
</comment>
<evidence type="ECO:0000259" key="2">
    <source>
        <dbReference type="Pfam" id="PF12697"/>
    </source>
</evidence>
<gene>
    <name evidence="3" type="primary">mhpC</name>
    <name evidence="3" type="ORF">IWT25_01879</name>
</gene>
<dbReference type="SUPFAM" id="SSF53474">
    <property type="entry name" value="alpha/beta-Hydrolases"/>
    <property type="match status" value="1"/>
</dbReference>
<dbReference type="GO" id="GO:0016787">
    <property type="term" value="F:hydrolase activity"/>
    <property type="evidence" value="ECO:0007669"/>
    <property type="project" value="UniProtKB-KW"/>
</dbReference>
<dbReference type="InterPro" id="IPR050261">
    <property type="entry name" value="FrsA_esterase"/>
</dbReference>
<reference evidence="3 4" key="1">
    <citation type="submission" date="2015-11" db="EMBL/GenBank/DDBJ databases">
        <title>Draft genome sequences of new species of the genus Lactobacillus isolated from orchardgrass silage.</title>
        <authorList>
            <person name="Tohno M."/>
            <person name="Tanizawa Y."/>
            <person name="Arita M."/>
        </authorList>
    </citation>
    <scope>NUCLEOTIDE SEQUENCE [LARGE SCALE GENOMIC DNA]</scope>
    <source>
        <strain evidence="3 4">IWT25</strain>
    </source>
</reference>
<dbReference type="InterPro" id="IPR029058">
    <property type="entry name" value="AB_hydrolase_fold"/>
</dbReference>
<organism evidence="3 4">
    <name type="scientific">Secundilactobacillus pentosiphilus</name>
    <dbReference type="NCBI Taxonomy" id="1714682"/>
    <lineage>
        <taxon>Bacteria</taxon>
        <taxon>Bacillati</taxon>
        <taxon>Bacillota</taxon>
        <taxon>Bacilli</taxon>
        <taxon>Lactobacillales</taxon>
        <taxon>Lactobacillaceae</taxon>
        <taxon>Secundilactobacillus</taxon>
    </lineage>
</organism>
<dbReference type="Gene3D" id="1.20.1440.110">
    <property type="entry name" value="acylaminoacyl peptidase"/>
    <property type="match status" value="1"/>
</dbReference>
<dbReference type="EMBL" id="BCMI01000019">
    <property type="protein sequence ID" value="GAX06534.1"/>
    <property type="molecule type" value="Genomic_DNA"/>
</dbReference>
<accession>A0A1Z5IXM3</accession>
<proteinExistence type="inferred from homology"/>
<dbReference type="RefSeq" id="WP_089121537.1">
    <property type="nucleotide sequence ID" value="NZ_BCMI01000019.1"/>
</dbReference>
<comment type="caution">
    <text evidence="3">The sequence shown here is derived from an EMBL/GenBank/DDBJ whole genome shotgun (WGS) entry which is preliminary data.</text>
</comment>
<keyword evidence="3" id="KW-0378">Hydrolase</keyword>